<sequence>MPIQFRCAVCSKNFKVDEKHVGRKTICKGCGTMFLVPQPGEPTSIVIPSEVDLKPLVPTLPAEPPKRVIDRDGRLFAAISSHVEKHIGSITRIFRDYVSEKNQVDILWVKPTPVVPFHTLVTCGMAEAPMPVPPEAEDRAYAEMLLCLPQNWPIDDGALANEAIYWPLRWMKHIARLPQEKKTYIAKSHVLPNGVPTRPFHTSTPMSAWMFIPPPFESAELKRTAVGERTVHFIGMQALHMNELRFFYQHGYAETLRRLQAEFPARTLHSMRRPSFLTPG</sequence>
<proteinExistence type="predicted"/>
<dbReference type="RefSeq" id="WP_146428619.1">
    <property type="nucleotide sequence ID" value="NZ_SJPF01000001.1"/>
</dbReference>
<accession>A0A5C5VKJ7</accession>
<dbReference type="Pfam" id="PF05076">
    <property type="entry name" value="SUFU"/>
    <property type="match status" value="1"/>
</dbReference>
<dbReference type="EMBL" id="SJPF01000001">
    <property type="protein sequence ID" value="TWT38355.1"/>
    <property type="molecule type" value="Genomic_DNA"/>
</dbReference>
<dbReference type="InterPro" id="IPR020941">
    <property type="entry name" value="SUFU-like_domain"/>
</dbReference>
<organism evidence="2 3">
    <name type="scientific">Blastopirellula retiformator</name>
    <dbReference type="NCBI Taxonomy" id="2527970"/>
    <lineage>
        <taxon>Bacteria</taxon>
        <taxon>Pseudomonadati</taxon>
        <taxon>Planctomycetota</taxon>
        <taxon>Planctomycetia</taxon>
        <taxon>Pirellulales</taxon>
        <taxon>Pirellulaceae</taxon>
        <taxon>Blastopirellula</taxon>
    </lineage>
</organism>
<dbReference type="Proteomes" id="UP000318878">
    <property type="component" value="Unassembled WGS sequence"/>
</dbReference>
<evidence type="ECO:0000259" key="1">
    <source>
        <dbReference type="Pfam" id="PF05076"/>
    </source>
</evidence>
<protein>
    <submittedName>
        <fullName evidence="2">Suppressor of fused protein (SUFU)</fullName>
    </submittedName>
</protein>
<evidence type="ECO:0000313" key="3">
    <source>
        <dbReference type="Proteomes" id="UP000318878"/>
    </source>
</evidence>
<reference evidence="2 3" key="1">
    <citation type="submission" date="2019-02" db="EMBL/GenBank/DDBJ databases">
        <title>Deep-cultivation of Planctomycetes and their phenomic and genomic characterization uncovers novel biology.</title>
        <authorList>
            <person name="Wiegand S."/>
            <person name="Jogler M."/>
            <person name="Boedeker C."/>
            <person name="Pinto D."/>
            <person name="Vollmers J."/>
            <person name="Rivas-Marin E."/>
            <person name="Kohn T."/>
            <person name="Peeters S.H."/>
            <person name="Heuer A."/>
            <person name="Rast P."/>
            <person name="Oberbeckmann S."/>
            <person name="Bunk B."/>
            <person name="Jeske O."/>
            <person name="Meyerdierks A."/>
            <person name="Storesund J.E."/>
            <person name="Kallscheuer N."/>
            <person name="Luecker S."/>
            <person name="Lage O.M."/>
            <person name="Pohl T."/>
            <person name="Merkel B.J."/>
            <person name="Hornburger P."/>
            <person name="Mueller R.-W."/>
            <person name="Bruemmer F."/>
            <person name="Labrenz M."/>
            <person name="Spormann A.M."/>
            <person name="Op Den Camp H."/>
            <person name="Overmann J."/>
            <person name="Amann R."/>
            <person name="Jetten M.S.M."/>
            <person name="Mascher T."/>
            <person name="Medema M.H."/>
            <person name="Devos D.P."/>
            <person name="Kaster A.-K."/>
            <person name="Ovreas L."/>
            <person name="Rohde M."/>
            <person name="Galperin M.Y."/>
            <person name="Jogler C."/>
        </authorList>
    </citation>
    <scope>NUCLEOTIDE SEQUENCE [LARGE SCALE GENOMIC DNA]</scope>
    <source>
        <strain evidence="2 3">Enr8</strain>
    </source>
</reference>
<gene>
    <name evidence="2" type="ORF">Enr8_00470</name>
</gene>
<dbReference type="OrthoDB" id="4827574at2"/>
<evidence type="ECO:0000313" key="2">
    <source>
        <dbReference type="EMBL" id="TWT38355.1"/>
    </source>
</evidence>
<comment type="caution">
    <text evidence="2">The sequence shown here is derived from an EMBL/GenBank/DDBJ whole genome shotgun (WGS) entry which is preliminary data.</text>
</comment>
<keyword evidence="3" id="KW-1185">Reference proteome</keyword>
<feature type="domain" description="Suppressor of fused-like" evidence="1">
    <location>
        <begin position="102"/>
        <end position="268"/>
    </location>
</feature>
<name>A0A5C5VKJ7_9BACT</name>
<dbReference type="AlphaFoldDB" id="A0A5C5VKJ7"/>